<dbReference type="AlphaFoldDB" id="A0A023B536"/>
<dbReference type="GO" id="GO:0005737">
    <property type="term" value="C:cytoplasm"/>
    <property type="evidence" value="ECO:0007669"/>
    <property type="project" value="TreeGrafter"/>
</dbReference>
<dbReference type="PANTHER" id="PTHR15454:SF56">
    <property type="entry name" value="PROTEIN PHOSPHATASE 1 REGULATORY SUBUNIT 7-RELATED"/>
    <property type="match status" value="1"/>
</dbReference>
<dbReference type="SMART" id="SM00365">
    <property type="entry name" value="LRR_SD22"/>
    <property type="match status" value="4"/>
</dbReference>
<reference evidence="3" key="1">
    <citation type="submission" date="2013-12" db="EMBL/GenBank/DDBJ databases">
        <authorList>
            <person name="Omoto C.K."/>
            <person name="Sibley D."/>
            <person name="Venepally P."/>
            <person name="Hadjithomas M."/>
            <person name="Karamycheva S."/>
            <person name="Brunk B."/>
            <person name="Roos D."/>
            <person name="Caler E."/>
            <person name="Lorenzi H."/>
        </authorList>
    </citation>
    <scope>NUCLEOTIDE SEQUENCE</scope>
</reference>
<dbReference type="OMA" id="NEGCANY"/>
<evidence type="ECO:0000256" key="1">
    <source>
        <dbReference type="ARBA" id="ARBA00022614"/>
    </source>
</evidence>
<dbReference type="SUPFAM" id="SSF52058">
    <property type="entry name" value="L domain-like"/>
    <property type="match status" value="1"/>
</dbReference>
<dbReference type="RefSeq" id="XP_011131004.1">
    <property type="nucleotide sequence ID" value="XM_011132702.1"/>
</dbReference>
<dbReference type="GeneID" id="22913421"/>
<comment type="caution">
    <text evidence="3">The sequence shown here is derived from an EMBL/GenBank/DDBJ whole genome shotgun (WGS) entry which is preliminary data.</text>
</comment>
<keyword evidence="1" id="KW-0433">Leucine-rich repeat</keyword>
<keyword evidence="4" id="KW-1185">Reference proteome</keyword>
<sequence>MEGFDGLAKLEELECGSNRIRNVSGITNEMGKSLKQLWLGRNKIASMLLPYMPALEILSFQCNRLENWDDDLSIKCPNLKELYVSENHLPNPPCSIIGLKQLHTLDLGNNKIQKLDFIGQMIWLKELWLNGNDIQELEEVRKLSTLVNLDTIYLEHNPIKDQLGPGYRQAVLDILPNLKQIDAIYLGQIVVT</sequence>
<evidence type="ECO:0000313" key="3">
    <source>
        <dbReference type="EMBL" id="EZG57883.1"/>
    </source>
</evidence>
<dbReference type="InterPro" id="IPR025875">
    <property type="entry name" value="Leu-rich_rpt_4"/>
</dbReference>
<protein>
    <submittedName>
        <fullName evidence="3">Protein phosphatase 1 regulatory subunit sds22</fullName>
    </submittedName>
</protein>
<keyword evidence="2" id="KW-0677">Repeat</keyword>
<dbReference type="PANTHER" id="PTHR15454">
    <property type="entry name" value="NISCHARIN RELATED"/>
    <property type="match status" value="1"/>
</dbReference>
<evidence type="ECO:0000256" key="2">
    <source>
        <dbReference type="ARBA" id="ARBA00022737"/>
    </source>
</evidence>
<proteinExistence type="predicted"/>
<dbReference type="Gene3D" id="3.80.10.10">
    <property type="entry name" value="Ribonuclease Inhibitor"/>
    <property type="match status" value="2"/>
</dbReference>
<dbReference type="InterPro" id="IPR001611">
    <property type="entry name" value="Leu-rich_rpt"/>
</dbReference>
<dbReference type="PROSITE" id="PS51450">
    <property type="entry name" value="LRR"/>
    <property type="match status" value="2"/>
</dbReference>
<organism evidence="3 4">
    <name type="scientific">Gregarina niphandrodes</name>
    <name type="common">Septate eugregarine</name>
    <dbReference type="NCBI Taxonomy" id="110365"/>
    <lineage>
        <taxon>Eukaryota</taxon>
        <taxon>Sar</taxon>
        <taxon>Alveolata</taxon>
        <taxon>Apicomplexa</taxon>
        <taxon>Conoidasida</taxon>
        <taxon>Gregarinasina</taxon>
        <taxon>Eugregarinorida</taxon>
        <taxon>Gregarinidae</taxon>
        <taxon>Gregarina</taxon>
    </lineage>
</organism>
<dbReference type="Proteomes" id="UP000019763">
    <property type="component" value="Unassembled WGS sequence"/>
</dbReference>
<evidence type="ECO:0000313" key="4">
    <source>
        <dbReference type="Proteomes" id="UP000019763"/>
    </source>
</evidence>
<dbReference type="EMBL" id="AFNH02000721">
    <property type="protein sequence ID" value="EZG57883.1"/>
    <property type="molecule type" value="Genomic_DNA"/>
</dbReference>
<gene>
    <name evidence="3" type="ORF">GNI_096250</name>
</gene>
<dbReference type="OrthoDB" id="7451790at2759"/>
<dbReference type="InterPro" id="IPR032675">
    <property type="entry name" value="LRR_dom_sf"/>
</dbReference>
<dbReference type="eggNOG" id="KOG0531">
    <property type="taxonomic scope" value="Eukaryota"/>
</dbReference>
<accession>A0A023B536</accession>
<dbReference type="Pfam" id="PF12799">
    <property type="entry name" value="LRR_4"/>
    <property type="match status" value="1"/>
</dbReference>
<dbReference type="VEuPathDB" id="CryptoDB:GNI_096250"/>
<name>A0A023B536_GRENI</name>